<dbReference type="PANTHER" id="PTHR39450">
    <property type="entry name" value="MOLYBDOPTERIN OXIDOREDUCTASE, 4FE-4S CLUSTER-BINDING SUBUNIT"/>
    <property type="match status" value="1"/>
</dbReference>
<dbReference type="AlphaFoldDB" id="D3TB57"/>
<accession>D3TB57</accession>
<dbReference type="HOGENOM" id="CLU_148086_0_0_2"/>
<dbReference type="InterPro" id="IPR036593">
    <property type="entry name" value="CPE0013-like_sf"/>
</dbReference>
<dbReference type="Pfam" id="PF07892">
    <property type="entry name" value="DUF1667"/>
    <property type="match status" value="1"/>
</dbReference>
<protein>
    <recommendedName>
        <fullName evidence="3">DUF1667 domain-containing protein</fullName>
    </recommendedName>
</protein>
<dbReference type="Gene3D" id="3.10.530.10">
    <property type="entry name" value="CPE0013-like"/>
    <property type="match status" value="1"/>
</dbReference>
<sequence length="121" mass="13724">MSKLYRFTCIICPLGCYIEAELNGSDLKIRGCRCSRGEEWVREEILEPKRIVMSVVKVKNGEYPIVSVKTDKPVPKDMIRKIMKYLSNVEALAPIKVGDIVVENILDLGVNIIATRNVEEK</sequence>
<evidence type="ECO:0008006" key="3">
    <source>
        <dbReference type="Google" id="ProtNLM"/>
    </source>
</evidence>
<dbReference type="GeneID" id="8828499"/>
<reference evidence="1" key="1">
    <citation type="submission" date="2010-02" db="EMBL/GenBank/DDBJ databases">
        <title>Complete sequence of Aciduliprofundum boonei T469.</title>
        <authorList>
            <consortium name="US DOE Joint Genome Institute"/>
            <person name="Lucas S."/>
            <person name="Copeland A."/>
            <person name="Lapidus A."/>
            <person name="Cheng J.-F."/>
            <person name="Bruce D."/>
            <person name="Goodwin L."/>
            <person name="Pitluck S."/>
            <person name="Saunders E."/>
            <person name="Detter J.C."/>
            <person name="Han C."/>
            <person name="Tapia R."/>
            <person name="Land M."/>
            <person name="Hauser L."/>
            <person name="Kyrpides N."/>
            <person name="Mikhailova N."/>
            <person name="Flores G."/>
            <person name="Reysenbach A.-L."/>
            <person name="Woyke T."/>
        </authorList>
    </citation>
    <scope>NUCLEOTIDE SEQUENCE</scope>
    <source>
        <strain evidence="1">T469</strain>
    </source>
</reference>
<dbReference type="PANTHER" id="PTHR39450:SF1">
    <property type="entry name" value="DUF1667 DOMAIN-CONTAINING PROTEIN"/>
    <property type="match status" value="1"/>
</dbReference>
<dbReference type="KEGG" id="abi:Aboo_1530"/>
<organism evidence="1 2">
    <name type="scientific">Aciduliprofundum boonei (strain DSM 19572 / T469)</name>
    <dbReference type="NCBI Taxonomy" id="439481"/>
    <lineage>
        <taxon>Archaea</taxon>
        <taxon>Methanobacteriati</taxon>
        <taxon>Thermoplasmatota</taxon>
        <taxon>DHVE2 group</taxon>
        <taxon>Candidatus Aciduliprofundum</taxon>
    </lineage>
</organism>
<name>D3TB57_ACIB4</name>
<evidence type="ECO:0000313" key="2">
    <source>
        <dbReference type="Proteomes" id="UP000001400"/>
    </source>
</evidence>
<keyword evidence="2" id="KW-1185">Reference proteome</keyword>
<dbReference type="EMBL" id="CP001941">
    <property type="protein sequence ID" value="ADD09336.1"/>
    <property type="molecule type" value="Genomic_DNA"/>
</dbReference>
<evidence type="ECO:0000313" key="1">
    <source>
        <dbReference type="EMBL" id="ADD09336.1"/>
    </source>
</evidence>
<gene>
    <name evidence="1" type="ordered locus">Aboo_1530</name>
</gene>
<dbReference type="Proteomes" id="UP000001400">
    <property type="component" value="Chromosome"/>
</dbReference>
<dbReference type="InterPro" id="IPR012460">
    <property type="entry name" value="DUF1667"/>
</dbReference>
<proteinExistence type="predicted"/>
<dbReference type="SUPFAM" id="SSF160148">
    <property type="entry name" value="CPE0013-like"/>
    <property type="match status" value="1"/>
</dbReference>
<dbReference type="RefSeq" id="WP_012997473.1">
    <property type="nucleotide sequence ID" value="NC_013926.1"/>
</dbReference>